<accession>A0A3S9MXG0</accession>
<keyword evidence="1" id="KW-0732">Signal</keyword>
<gene>
    <name evidence="2" type="ORF">EJ995_06090</name>
</gene>
<keyword evidence="3" id="KW-1185">Reference proteome</keyword>
<feature type="chain" id="PRO_5019266497" evidence="1">
    <location>
        <begin position="20"/>
        <end position="638"/>
    </location>
</feature>
<dbReference type="OrthoDB" id="1430919at2"/>
<evidence type="ECO:0000313" key="2">
    <source>
        <dbReference type="EMBL" id="AZQ43819.1"/>
    </source>
</evidence>
<dbReference type="Proteomes" id="UP000279600">
    <property type="component" value="Chromosome"/>
</dbReference>
<dbReference type="AlphaFoldDB" id="A0A3S9MXG0"/>
<evidence type="ECO:0000313" key="3">
    <source>
        <dbReference type="Proteomes" id="UP000279600"/>
    </source>
</evidence>
<feature type="signal peptide" evidence="1">
    <location>
        <begin position="1"/>
        <end position="19"/>
    </location>
</feature>
<dbReference type="RefSeq" id="WP_126446640.1">
    <property type="nucleotide sequence ID" value="NZ_CP034549.1"/>
</dbReference>
<dbReference type="EMBL" id="CP034549">
    <property type="protein sequence ID" value="AZQ43819.1"/>
    <property type="molecule type" value="Genomic_DNA"/>
</dbReference>
<name>A0A3S9MXG0_9FLAO</name>
<organism evidence="2 3">
    <name type="scientific">Nonlabens ponticola</name>
    <dbReference type="NCBI Taxonomy" id="2496866"/>
    <lineage>
        <taxon>Bacteria</taxon>
        <taxon>Pseudomonadati</taxon>
        <taxon>Bacteroidota</taxon>
        <taxon>Flavobacteriia</taxon>
        <taxon>Flavobacteriales</taxon>
        <taxon>Flavobacteriaceae</taxon>
        <taxon>Nonlabens</taxon>
    </lineage>
</organism>
<dbReference type="KEGG" id="noj:EJ995_06090"/>
<reference evidence="2 3" key="1">
    <citation type="submission" date="2018-12" db="EMBL/GenBank/DDBJ databases">
        <title>Complete genome of Nonlabens sp. MJ115.</title>
        <authorList>
            <person name="Choi H.S."/>
            <person name="Jung J."/>
        </authorList>
    </citation>
    <scope>NUCLEOTIDE SEQUENCE [LARGE SCALE GENOMIC DNA]</scope>
    <source>
        <strain evidence="2 3">MJ115</strain>
    </source>
</reference>
<protein>
    <submittedName>
        <fullName evidence="2">Uncharacterized protein</fullName>
    </submittedName>
</protein>
<sequence>MILRLLCLFLFVLTITVQAQVGIGTATPADGTLLHLEGDGTEGLLITKASIANLGTVTPLPTGTPVGTMVYNTNTTTGEGFYFWDGNTWERLAEADEDTSVYNTDGNLSGDREINAANNRLQINSSLGENALTLRRTSNADSLGIAFRNSGNSYDAAIYLNTATQGKLVFATQGNNPDPSLVESTLELNENGSITLPEYADATLNGTATGILGVDANGDVVRQDTGAYSGNIYNTNGTLTGDRTIQTNDNLLRIENSANRNLNIIPADPTDLNAPFIFATNNSIDFKIDDNDTFAINSNSDIGIGTTDPAGKLHIVEEVGTESSPTQGSLIIEHNDAGGSSSIIFPSAENKGSDYAYIQFDDNNNVGTSPENALLSIGIENDGNTALTVVDNINIKATGSVGIDNATPNASAAIDMGSTNQGLLINRVALTDASQQGPIANPATGLLVFNTATNFTPAGYNNDVRPGFYYWNGTRWVPQTPESRSARFTSNNNTINLNVNPADEVPLFGFQVWNDDNALFAPVELSANGNDLIIGEDGRYEIKVNIPIIRTSGTNRTNIDAEIEVTRGGVDIITGATSSNSYIRRQESHDASTIIINETVELQAGDDVSILVSGETTSTEPVVIRSIGAANFTITKVK</sequence>
<proteinExistence type="predicted"/>
<evidence type="ECO:0000256" key="1">
    <source>
        <dbReference type="SAM" id="SignalP"/>
    </source>
</evidence>